<dbReference type="PROSITE" id="PS00028">
    <property type="entry name" value="ZINC_FINGER_C2H2_1"/>
    <property type="match status" value="2"/>
</dbReference>
<feature type="compositionally biased region" description="Pro residues" evidence="8">
    <location>
        <begin position="1572"/>
        <end position="1585"/>
    </location>
</feature>
<keyword evidence="5" id="KW-0862">Zinc</keyword>
<dbReference type="Pfam" id="PF22939">
    <property type="entry name" value="WHD_GPIID"/>
    <property type="match status" value="1"/>
</dbReference>
<reference evidence="11" key="3">
    <citation type="submission" date="2025-08" db="UniProtKB">
        <authorList>
            <consortium name="RefSeq"/>
        </authorList>
    </citation>
    <scope>IDENTIFICATION</scope>
    <source>
        <strain evidence="11">CBS 342.82</strain>
    </source>
</reference>
<evidence type="ECO:0000256" key="7">
    <source>
        <dbReference type="PROSITE-ProRule" id="PRU00042"/>
    </source>
</evidence>
<evidence type="ECO:0000256" key="1">
    <source>
        <dbReference type="ARBA" id="ARBA00004123"/>
    </source>
</evidence>
<keyword evidence="4 7" id="KW-0863">Zinc-finger</keyword>
<dbReference type="InterPro" id="IPR027417">
    <property type="entry name" value="P-loop_NTPase"/>
</dbReference>
<dbReference type="InterPro" id="IPR036236">
    <property type="entry name" value="Znf_C2H2_sf"/>
</dbReference>
<dbReference type="Pfam" id="PF00096">
    <property type="entry name" value="zf-C2H2"/>
    <property type="match status" value="1"/>
</dbReference>
<sequence>MTQSTADSAKDVRDEDHRRNGSFEHPWIDSKTQVRLLKIKCALPERFECIFEIASISALANKHYHALSYTWGEARSARDVRPIIVHNQQFYVRTNLWNFLARFQNLTIDAPIFIDAICLNQLDDEERSNQVGFMSEIYQSANITHLWLGEPDEKHQQKLDCFQSYINHGTPTSEWEDDSIIGLSYVCSQEYWQRLWIVQELLLSKRILIYCGSIIFDWESLERLARLPLADACLNHSTPISFWSAWAIERPWQFSQQQTPENGLFQGWRYALSLIHHRFTWRKSRRSVGTEGQCAEETRGLPLHLAADYFKSQQCRDARDKIFALLGILDHDGRQMVECNYNMDQEDMFIQVAAAGLVSRWKLESKTRTFSTPTFDDSMFCVTICEILGFSTHLLRTHLPRALEIAESHIAGFDSNDMEPSSISQSVGGNGEGRQSFGGIAEPASIISSTANQQTDASPFQQTFRDFYHKFNAHVDEFVITDMTQLKFTIAVIQARQRKERRIKNFPRIEPLFSALETYSVDLDDTLGEQCIISFIWGPMKLLLEIVRTSDFAFNGVLGLYQRLGESIPASAYVQCLVDAVERSNVMGEVFRNVFEFHELALTYFKKPAWKSLLDSTWDRLQARLNEHVNTIGRLKLELEKETNTSELVQNRQERSEQSARMRGLLEQARQTRSENEAKFRKLNDDEVLRRRLHLLNWLSAADALADQEHRCSLRASNSQSGQWLKEDRTFRSWLEPASDSENTLWITGIPGAGKSVLASLIIEECSKIEETLTVYFYCKQDDPQKNTFVAMARSILHQLLHADDTLAVYLFELASKKGERNLNTNRLAIEALDACLKAIGKVHVIIDGIDECQKVEQKHIADFWLKYADKHSSEADPSRCVMISQDDEVTRPLFGALPVIRVQGSGHEQDIRSYCDQRANEIMDHFDLSREDSISIAHKTFVHADGMFLFAHLVMENLSFQTSKLEIEQEMAMNIFPTKLNEIYARIIDRILGRAPPPYIRKAKLLLAWITCAVRLLKWREIQAAISVDMAQGMFNFEDRHLKVGIKNLCGALVEEQSNGDVSFVHSTVKSYLLTYGIVDAAKEHASFTELCLTYLSMPAFSSGRTAIEIKDYADLGTYAFMEYAIVSWSIHLEQVLENHGVHGMSPSIKQALTQFFALHWKTPNKRSRPTKFIQRLTSHITYLGPLCGHIRDSMSAMHCLQTNNLQDSGQIETLDLFTSIIRIRFQIEASASDSQTRPDLEVYYGEQLFKCPRIYCKWYHEGFAAPKSRDLHVQKHERAHLCPKTVCLYATLGYPTAKELEKHIKEAHAEGPTDDDFPEPVEQIQDAITPPESVEETRMSVGPEVEVDEQTSLPEVPDDEPIDQSQDSEEAQPEPVPVDTTPDGEHEETPSNDTSDDDFENAMTLDELLNGSTLEQFLAGGVKSKRSYPSTSKSQTDSSPARATAAPQQRSRVYQCEICPKQFTRQHNLNNHLRSHTNERPHACGVCSKTYARLNDLRRHLASHSLKKFICGGTLDSGETWGCKARFVRNDGLKRHFKSKQGRICILPLVKARNAKPREVSGTEQVSGPRAPPPSQPETPWNPPDDTIEWLYHAG</sequence>
<dbReference type="InterPro" id="IPR056125">
    <property type="entry name" value="DUF7708"/>
</dbReference>
<feature type="compositionally biased region" description="Polar residues" evidence="8">
    <location>
        <begin position="1429"/>
        <end position="1452"/>
    </location>
</feature>
<evidence type="ECO:0000256" key="2">
    <source>
        <dbReference type="ARBA" id="ARBA00022723"/>
    </source>
</evidence>
<keyword evidence="2" id="KW-0479">Metal-binding</keyword>
<dbReference type="InterPro" id="IPR013087">
    <property type="entry name" value="Znf_C2H2_type"/>
</dbReference>
<dbReference type="Pfam" id="PF06985">
    <property type="entry name" value="HET"/>
    <property type="match status" value="1"/>
</dbReference>
<evidence type="ECO:0000259" key="9">
    <source>
        <dbReference type="PROSITE" id="PS50157"/>
    </source>
</evidence>
<feature type="region of interest" description="Disordered" evidence="8">
    <location>
        <begin position="1422"/>
        <end position="1452"/>
    </location>
</feature>
<keyword evidence="10" id="KW-1185">Reference proteome</keyword>
<evidence type="ECO:0000256" key="8">
    <source>
        <dbReference type="SAM" id="MobiDB-lite"/>
    </source>
</evidence>
<dbReference type="PROSITE" id="PS50157">
    <property type="entry name" value="ZINC_FINGER_C2H2_2"/>
    <property type="match status" value="2"/>
</dbReference>
<dbReference type="OrthoDB" id="3650263at2759"/>
<evidence type="ECO:0000256" key="6">
    <source>
        <dbReference type="ARBA" id="ARBA00023242"/>
    </source>
</evidence>
<dbReference type="SUPFAM" id="SSF52540">
    <property type="entry name" value="P-loop containing nucleoside triphosphate hydrolases"/>
    <property type="match status" value="1"/>
</dbReference>
<comment type="subcellular location">
    <subcellularLocation>
        <location evidence="1">Nucleus</location>
    </subcellularLocation>
</comment>
<keyword evidence="6" id="KW-0539">Nucleus</keyword>
<dbReference type="Pfam" id="PF24809">
    <property type="entry name" value="DUF7708"/>
    <property type="match status" value="1"/>
</dbReference>
<organism evidence="11">
    <name type="scientific">Dissoconium aciculare CBS 342.82</name>
    <dbReference type="NCBI Taxonomy" id="1314786"/>
    <lineage>
        <taxon>Eukaryota</taxon>
        <taxon>Fungi</taxon>
        <taxon>Dikarya</taxon>
        <taxon>Ascomycota</taxon>
        <taxon>Pezizomycotina</taxon>
        <taxon>Dothideomycetes</taxon>
        <taxon>Dothideomycetidae</taxon>
        <taxon>Mycosphaerellales</taxon>
        <taxon>Dissoconiaceae</taxon>
        <taxon>Dissoconium</taxon>
    </lineage>
</organism>
<feature type="domain" description="C2H2-type" evidence="9">
    <location>
        <begin position="1456"/>
        <end position="1483"/>
    </location>
</feature>
<dbReference type="SUPFAM" id="SSF57667">
    <property type="entry name" value="beta-beta-alpha zinc fingers"/>
    <property type="match status" value="1"/>
</dbReference>
<dbReference type="FunFam" id="3.30.160.60:FF:000145">
    <property type="entry name" value="Zinc finger protein 574"/>
    <property type="match status" value="1"/>
</dbReference>
<dbReference type="Pfam" id="PF13912">
    <property type="entry name" value="zf-C2H2_6"/>
    <property type="match status" value="1"/>
</dbReference>
<name>A0A6J3M428_9PEZI</name>
<dbReference type="InterPro" id="IPR010730">
    <property type="entry name" value="HET"/>
</dbReference>
<evidence type="ECO:0000256" key="3">
    <source>
        <dbReference type="ARBA" id="ARBA00022737"/>
    </source>
</evidence>
<keyword evidence="3" id="KW-0677">Repeat</keyword>
<dbReference type="GO" id="GO:0005634">
    <property type="term" value="C:nucleus"/>
    <property type="evidence" value="ECO:0007669"/>
    <property type="project" value="UniProtKB-SubCell"/>
</dbReference>
<feature type="compositionally biased region" description="Acidic residues" evidence="8">
    <location>
        <begin position="1358"/>
        <end position="1374"/>
    </location>
</feature>
<proteinExistence type="predicted"/>
<dbReference type="PANTHER" id="PTHR10039">
    <property type="entry name" value="AMELOGENIN"/>
    <property type="match status" value="1"/>
</dbReference>
<reference evidence="11" key="2">
    <citation type="submission" date="2020-04" db="EMBL/GenBank/DDBJ databases">
        <authorList>
            <consortium name="NCBI Genome Project"/>
        </authorList>
    </citation>
    <scope>NUCLEOTIDE SEQUENCE</scope>
    <source>
        <strain evidence="11">CBS 342.82</strain>
    </source>
</reference>
<dbReference type="Pfam" id="PF24883">
    <property type="entry name" value="NPHP3_N"/>
    <property type="match status" value="1"/>
</dbReference>
<dbReference type="InterPro" id="IPR054471">
    <property type="entry name" value="GPIID_WHD"/>
</dbReference>
<dbReference type="Gene3D" id="3.40.50.300">
    <property type="entry name" value="P-loop containing nucleotide triphosphate hydrolases"/>
    <property type="match status" value="1"/>
</dbReference>
<feature type="domain" description="C2H2-type" evidence="9">
    <location>
        <begin position="1484"/>
        <end position="1511"/>
    </location>
</feature>
<evidence type="ECO:0000256" key="5">
    <source>
        <dbReference type="ARBA" id="ARBA00022833"/>
    </source>
</evidence>
<evidence type="ECO:0000313" key="10">
    <source>
        <dbReference type="Proteomes" id="UP000504637"/>
    </source>
</evidence>
<evidence type="ECO:0000256" key="4">
    <source>
        <dbReference type="ARBA" id="ARBA00022771"/>
    </source>
</evidence>
<protein>
    <recommendedName>
        <fullName evidence="9">C2H2-type domain-containing protein</fullName>
    </recommendedName>
</protein>
<feature type="region of interest" description="Disordered" evidence="8">
    <location>
        <begin position="1558"/>
        <end position="1588"/>
    </location>
</feature>
<evidence type="ECO:0000313" key="11">
    <source>
        <dbReference type="RefSeq" id="XP_033459689.1"/>
    </source>
</evidence>
<dbReference type="SMART" id="SM00355">
    <property type="entry name" value="ZnF_C2H2"/>
    <property type="match status" value="4"/>
</dbReference>
<gene>
    <name evidence="11" type="ORF">K489DRAFT_370297</name>
</gene>
<dbReference type="RefSeq" id="XP_033459689.1">
    <property type="nucleotide sequence ID" value="XM_033603122.1"/>
</dbReference>
<dbReference type="Gene3D" id="3.30.160.60">
    <property type="entry name" value="Classic Zinc Finger"/>
    <property type="match status" value="2"/>
</dbReference>
<dbReference type="PANTHER" id="PTHR10039:SF14">
    <property type="entry name" value="NACHT DOMAIN-CONTAINING PROTEIN"/>
    <property type="match status" value="1"/>
</dbReference>
<feature type="region of interest" description="Disordered" evidence="8">
    <location>
        <begin position="1329"/>
        <end position="1401"/>
    </location>
</feature>
<accession>A0A6J3M428</accession>
<dbReference type="Proteomes" id="UP000504637">
    <property type="component" value="Unplaced"/>
</dbReference>
<reference evidence="11" key="1">
    <citation type="submission" date="2020-01" db="EMBL/GenBank/DDBJ databases">
        <authorList>
            <consortium name="DOE Joint Genome Institute"/>
            <person name="Haridas S."/>
            <person name="Albert R."/>
            <person name="Binder M."/>
            <person name="Bloem J."/>
            <person name="Labutti K."/>
            <person name="Salamov A."/>
            <person name="Andreopoulos B."/>
            <person name="Baker S.E."/>
            <person name="Barry K."/>
            <person name="Bills G."/>
            <person name="Bluhm B.H."/>
            <person name="Cannon C."/>
            <person name="Castanera R."/>
            <person name="Culley D.E."/>
            <person name="Daum C."/>
            <person name="Ezra D."/>
            <person name="Gonzalez J.B."/>
            <person name="Henrissat B."/>
            <person name="Kuo A."/>
            <person name="Liang C."/>
            <person name="Lipzen A."/>
            <person name="Lutzoni F."/>
            <person name="Magnuson J."/>
            <person name="Mondo S."/>
            <person name="Nolan M."/>
            <person name="Ohm R."/>
            <person name="Pangilinan J."/>
            <person name="Park H.-J."/>
            <person name="Ramirez L."/>
            <person name="Alfaro M."/>
            <person name="Sun H."/>
            <person name="Tritt A."/>
            <person name="Yoshinaga Y."/>
            <person name="Zwiers L.-H."/>
            <person name="Turgeon B.G."/>
            <person name="Goodwin S.B."/>
            <person name="Spatafora J.W."/>
            <person name="Crous P.W."/>
            <person name="Grigoriev I.V."/>
        </authorList>
    </citation>
    <scope>NUCLEOTIDE SEQUENCE</scope>
    <source>
        <strain evidence="11">CBS 342.82</strain>
    </source>
</reference>
<dbReference type="GeneID" id="54360922"/>
<dbReference type="InterPro" id="IPR056884">
    <property type="entry name" value="NPHP3-like_N"/>
</dbReference>
<dbReference type="GO" id="GO:0008270">
    <property type="term" value="F:zinc ion binding"/>
    <property type="evidence" value="ECO:0007669"/>
    <property type="project" value="UniProtKB-KW"/>
</dbReference>